<keyword evidence="2" id="KW-0812">Transmembrane</keyword>
<accession>A0A067TGP8</accession>
<gene>
    <name evidence="3" type="ORF">GALMADRAFT_138291</name>
</gene>
<evidence type="ECO:0000256" key="2">
    <source>
        <dbReference type="SAM" id="Phobius"/>
    </source>
</evidence>
<keyword evidence="4" id="KW-1185">Reference proteome</keyword>
<feature type="transmembrane region" description="Helical" evidence="2">
    <location>
        <begin position="68"/>
        <end position="90"/>
    </location>
</feature>
<dbReference type="AlphaFoldDB" id="A0A067TGP8"/>
<reference evidence="4" key="1">
    <citation type="journal article" date="2014" name="Proc. Natl. Acad. Sci. U.S.A.">
        <title>Extensive sampling of basidiomycete genomes demonstrates inadequacy of the white-rot/brown-rot paradigm for wood decay fungi.</title>
        <authorList>
            <person name="Riley R."/>
            <person name="Salamov A.A."/>
            <person name="Brown D.W."/>
            <person name="Nagy L.G."/>
            <person name="Floudas D."/>
            <person name="Held B.W."/>
            <person name="Levasseur A."/>
            <person name="Lombard V."/>
            <person name="Morin E."/>
            <person name="Otillar R."/>
            <person name="Lindquist E.A."/>
            <person name="Sun H."/>
            <person name="LaButti K.M."/>
            <person name="Schmutz J."/>
            <person name="Jabbour D."/>
            <person name="Luo H."/>
            <person name="Baker S.E."/>
            <person name="Pisabarro A.G."/>
            <person name="Walton J.D."/>
            <person name="Blanchette R.A."/>
            <person name="Henrissat B."/>
            <person name="Martin F."/>
            <person name="Cullen D."/>
            <person name="Hibbett D.S."/>
            <person name="Grigoriev I.V."/>
        </authorList>
    </citation>
    <scope>NUCLEOTIDE SEQUENCE [LARGE SCALE GENOMIC DNA]</scope>
    <source>
        <strain evidence="4">CBS 339.88</strain>
    </source>
</reference>
<evidence type="ECO:0000256" key="1">
    <source>
        <dbReference type="SAM" id="MobiDB-lite"/>
    </source>
</evidence>
<keyword evidence="2" id="KW-1133">Transmembrane helix</keyword>
<dbReference type="HOGENOM" id="CLU_072633_0_0_1"/>
<proteinExistence type="predicted"/>
<organism evidence="3 4">
    <name type="scientific">Galerina marginata (strain CBS 339.88)</name>
    <dbReference type="NCBI Taxonomy" id="685588"/>
    <lineage>
        <taxon>Eukaryota</taxon>
        <taxon>Fungi</taxon>
        <taxon>Dikarya</taxon>
        <taxon>Basidiomycota</taxon>
        <taxon>Agaricomycotina</taxon>
        <taxon>Agaricomycetes</taxon>
        <taxon>Agaricomycetidae</taxon>
        <taxon>Agaricales</taxon>
        <taxon>Agaricineae</taxon>
        <taxon>Strophariaceae</taxon>
        <taxon>Galerina</taxon>
    </lineage>
</organism>
<evidence type="ECO:0000313" key="3">
    <source>
        <dbReference type="EMBL" id="KDR78158.1"/>
    </source>
</evidence>
<name>A0A067TGP8_GALM3</name>
<evidence type="ECO:0000313" key="4">
    <source>
        <dbReference type="Proteomes" id="UP000027222"/>
    </source>
</evidence>
<dbReference type="Proteomes" id="UP000027222">
    <property type="component" value="Unassembled WGS sequence"/>
</dbReference>
<feature type="region of interest" description="Disordered" evidence="1">
    <location>
        <begin position="216"/>
        <end position="269"/>
    </location>
</feature>
<keyword evidence="2" id="KW-0472">Membrane</keyword>
<protein>
    <submittedName>
        <fullName evidence="3">Uncharacterized protein</fullName>
    </submittedName>
</protein>
<feature type="compositionally biased region" description="Low complexity" evidence="1">
    <location>
        <begin position="245"/>
        <end position="254"/>
    </location>
</feature>
<sequence length="269" mass="28291">MSAPQSHPHRGSSHHAVESVISESVSSFTSTIVPSSSQLPLHNSTTIPFSTAVVPHTSSATTSRQPTALTISISVPLGAFAVVIVSLVFLRWRKKKRQRTRLPQSLLPISETPSLGSVRPYITIQHSQTSNSALTLPTQPSSGSLAATSNTNSKARRWALTAEGTPTPLIVAPSAADSALQPLPDQNVMISEQLQAIQERLYQIESIARIAFVDEGVPPPEYASNRESSTRSGGDERGAGGVGGVARAVSQGASDGSGTLVGVERLVEE</sequence>
<dbReference type="EMBL" id="KL142375">
    <property type="protein sequence ID" value="KDR78158.1"/>
    <property type="molecule type" value="Genomic_DNA"/>
</dbReference>